<proteinExistence type="predicted"/>
<organism evidence="1 2">
    <name type="scientific">Neolentinus lepideus HHB14362 ss-1</name>
    <dbReference type="NCBI Taxonomy" id="1314782"/>
    <lineage>
        <taxon>Eukaryota</taxon>
        <taxon>Fungi</taxon>
        <taxon>Dikarya</taxon>
        <taxon>Basidiomycota</taxon>
        <taxon>Agaricomycotina</taxon>
        <taxon>Agaricomycetes</taxon>
        <taxon>Gloeophyllales</taxon>
        <taxon>Gloeophyllaceae</taxon>
        <taxon>Neolentinus</taxon>
    </lineage>
</organism>
<dbReference type="EMBL" id="KV425596">
    <property type="protein sequence ID" value="KZT22376.1"/>
    <property type="molecule type" value="Genomic_DNA"/>
</dbReference>
<gene>
    <name evidence="1" type="ORF">NEOLEDRAFT_656771</name>
</gene>
<evidence type="ECO:0000313" key="2">
    <source>
        <dbReference type="Proteomes" id="UP000076761"/>
    </source>
</evidence>
<reference evidence="1 2" key="1">
    <citation type="journal article" date="2016" name="Mol. Biol. Evol.">
        <title>Comparative Genomics of Early-Diverging Mushroom-Forming Fungi Provides Insights into the Origins of Lignocellulose Decay Capabilities.</title>
        <authorList>
            <person name="Nagy L.G."/>
            <person name="Riley R."/>
            <person name="Tritt A."/>
            <person name="Adam C."/>
            <person name="Daum C."/>
            <person name="Floudas D."/>
            <person name="Sun H."/>
            <person name="Yadav J.S."/>
            <person name="Pangilinan J."/>
            <person name="Larsson K.H."/>
            <person name="Matsuura K."/>
            <person name="Barry K."/>
            <person name="Labutti K."/>
            <person name="Kuo R."/>
            <person name="Ohm R.A."/>
            <person name="Bhattacharya S.S."/>
            <person name="Shirouzu T."/>
            <person name="Yoshinaga Y."/>
            <person name="Martin F.M."/>
            <person name="Grigoriev I.V."/>
            <person name="Hibbett D.S."/>
        </authorList>
    </citation>
    <scope>NUCLEOTIDE SEQUENCE [LARGE SCALE GENOMIC DNA]</scope>
    <source>
        <strain evidence="1 2">HHB14362 ss-1</strain>
    </source>
</reference>
<dbReference type="Proteomes" id="UP000076761">
    <property type="component" value="Unassembled WGS sequence"/>
</dbReference>
<protein>
    <submittedName>
        <fullName evidence="1">Uncharacterized protein</fullName>
    </submittedName>
</protein>
<dbReference type="OrthoDB" id="2976780at2759"/>
<dbReference type="STRING" id="1314782.A0A165QFT2"/>
<dbReference type="AlphaFoldDB" id="A0A165QFT2"/>
<accession>A0A165QFT2</accession>
<keyword evidence="2" id="KW-1185">Reference proteome</keyword>
<dbReference type="InParanoid" id="A0A165QFT2"/>
<evidence type="ECO:0000313" key="1">
    <source>
        <dbReference type="EMBL" id="KZT22376.1"/>
    </source>
</evidence>
<sequence length="160" mass="18589">MPHVYMPSLHMPHLFSSAPKDEKCRTSWTVFEPWHTEAIKPGRDEKPLPIEYTYRSRRPHRLSVVDADKRDLRLQLFVDGKSLGITTAIELDKSVDCGTNLNMCLEQKFSAGVIEVPRGRHTVRIEWAGDGECIHIDVRLWGDVDNWILVTRFHPWYEGH</sequence>
<name>A0A165QFT2_9AGAM</name>